<keyword evidence="1" id="KW-1133">Transmembrane helix</keyword>
<organism evidence="2 3">
    <name type="scientific">Pontibacter populi</name>
    <dbReference type="NCBI Taxonomy" id="890055"/>
    <lineage>
        <taxon>Bacteria</taxon>
        <taxon>Pseudomonadati</taxon>
        <taxon>Bacteroidota</taxon>
        <taxon>Cytophagia</taxon>
        <taxon>Cytophagales</taxon>
        <taxon>Hymenobacteraceae</taxon>
        <taxon>Pontibacter</taxon>
    </lineage>
</organism>
<evidence type="ECO:0000256" key="1">
    <source>
        <dbReference type="SAM" id="Phobius"/>
    </source>
</evidence>
<feature type="transmembrane region" description="Helical" evidence="1">
    <location>
        <begin position="112"/>
        <end position="134"/>
    </location>
</feature>
<dbReference type="EMBL" id="JBEOKT010000021">
    <property type="protein sequence ID" value="MER2999319.1"/>
    <property type="molecule type" value="Genomic_DNA"/>
</dbReference>
<proteinExistence type="predicted"/>
<feature type="transmembrane region" description="Helical" evidence="1">
    <location>
        <begin position="7"/>
        <end position="33"/>
    </location>
</feature>
<keyword evidence="1" id="KW-0812">Transmembrane</keyword>
<keyword evidence="3" id="KW-1185">Reference proteome</keyword>
<feature type="transmembrane region" description="Helical" evidence="1">
    <location>
        <begin position="88"/>
        <end position="106"/>
    </location>
</feature>
<sequence>MNPIIRNILAVVAGIIIGSLVNMGLISISGSIIPPPNGADVTTTEGLKATMHLFEPKHFIFPFLAHALGTFAGAFVAAIIAANHKMKFALAIGVFFLAGGIASVFMLPSPTWYTIVDLLFAYIPMAYLAGMIAIRQRKTVRRESLI</sequence>
<evidence type="ECO:0000313" key="3">
    <source>
        <dbReference type="Proteomes" id="UP001476807"/>
    </source>
</evidence>
<feature type="transmembrane region" description="Helical" evidence="1">
    <location>
        <begin position="59"/>
        <end position="81"/>
    </location>
</feature>
<gene>
    <name evidence="2" type="ORF">ABS362_17335</name>
</gene>
<name>A0ABV1RY33_9BACT</name>
<accession>A0ABV1RY33</accession>
<protein>
    <submittedName>
        <fullName evidence="2">Uncharacterized protein</fullName>
    </submittedName>
</protein>
<reference evidence="2 3" key="1">
    <citation type="submission" date="2024-06" db="EMBL/GenBank/DDBJ databases">
        <title>Pontibacter populi HYL7-15.</title>
        <authorList>
            <person name="Kim M.K."/>
        </authorList>
    </citation>
    <scope>NUCLEOTIDE SEQUENCE [LARGE SCALE GENOMIC DNA]</scope>
    <source>
        <strain evidence="2 3">HYL7-15</strain>
    </source>
</reference>
<dbReference type="Proteomes" id="UP001476807">
    <property type="component" value="Unassembled WGS sequence"/>
</dbReference>
<dbReference type="RefSeq" id="WP_350414048.1">
    <property type="nucleotide sequence ID" value="NZ_JBEOKT010000021.1"/>
</dbReference>
<keyword evidence="1" id="KW-0472">Membrane</keyword>
<comment type="caution">
    <text evidence="2">The sequence shown here is derived from an EMBL/GenBank/DDBJ whole genome shotgun (WGS) entry which is preliminary data.</text>
</comment>
<evidence type="ECO:0000313" key="2">
    <source>
        <dbReference type="EMBL" id="MER2999319.1"/>
    </source>
</evidence>